<keyword evidence="2" id="KW-1185">Reference proteome</keyword>
<gene>
    <name evidence="1" type="ORF">ACCO45_010202</name>
</gene>
<dbReference type="Proteomes" id="UP001638806">
    <property type="component" value="Unassembled WGS sequence"/>
</dbReference>
<protein>
    <submittedName>
        <fullName evidence="1">Uncharacterized protein</fullName>
    </submittedName>
</protein>
<name>A0ACC4DFK5_PURLI</name>
<evidence type="ECO:0000313" key="1">
    <source>
        <dbReference type="EMBL" id="KAL3954639.1"/>
    </source>
</evidence>
<comment type="caution">
    <text evidence="1">The sequence shown here is derived from an EMBL/GenBank/DDBJ whole genome shotgun (WGS) entry which is preliminary data.</text>
</comment>
<organism evidence="1 2">
    <name type="scientific">Purpureocillium lilacinum</name>
    <name type="common">Paecilomyces lilacinus</name>
    <dbReference type="NCBI Taxonomy" id="33203"/>
    <lineage>
        <taxon>Eukaryota</taxon>
        <taxon>Fungi</taxon>
        <taxon>Dikarya</taxon>
        <taxon>Ascomycota</taxon>
        <taxon>Pezizomycotina</taxon>
        <taxon>Sordariomycetes</taxon>
        <taxon>Hypocreomycetidae</taxon>
        <taxon>Hypocreales</taxon>
        <taxon>Ophiocordycipitaceae</taxon>
        <taxon>Purpureocillium</taxon>
    </lineage>
</organism>
<accession>A0ACC4DFK5</accession>
<proteinExistence type="predicted"/>
<evidence type="ECO:0000313" key="2">
    <source>
        <dbReference type="Proteomes" id="UP001638806"/>
    </source>
</evidence>
<reference evidence="1" key="1">
    <citation type="submission" date="2024-12" db="EMBL/GenBank/DDBJ databases">
        <title>Comparative genomics and development of molecular markers within Purpureocillium lilacinum and among Purpureocillium species.</title>
        <authorList>
            <person name="Yeh Z.-Y."/>
            <person name="Ni N.-T."/>
            <person name="Lo P.-H."/>
            <person name="Mushyakhwo K."/>
            <person name="Lin C.-F."/>
            <person name="Nai Y.-S."/>
        </authorList>
    </citation>
    <scope>NUCLEOTIDE SEQUENCE</scope>
    <source>
        <strain evidence="1">NCHU-NPUST-175</strain>
    </source>
</reference>
<sequence length="233" mass="25814">MTNLILVLAAFLSCLATSFGSPAPATQLLGGDRTQADTQKWLDGLNKQIYCGFHKADGIDTEKFVCAFEKKGVSERTTLKDMCNNEDDGCGRCSARKYPDTEKEHFTCELAPYKAPPRPVVSATALVRDEHGYLKYADIAKTITHEANVTCVAKTQRMEGYDDIVPVAVCKTEKPRGGWAYSLGTPTSNMATICQEKCTKCKDTGPETVFRDGGKWAPWWYIDEGEWTCIMEP</sequence>
<dbReference type="EMBL" id="JBGNUJ010000010">
    <property type="protein sequence ID" value="KAL3954639.1"/>
    <property type="molecule type" value="Genomic_DNA"/>
</dbReference>